<dbReference type="Proteomes" id="UP000425817">
    <property type="component" value="Chromosome"/>
</dbReference>
<feature type="compositionally biased region" description="Basic and acidic residues" evidence="1">
    <location>
        <begin position="59"/>
        <end position="78"/>
    </location>
</feature>
<reference evidence="2 3" key="1">
    <citation type="submission" date="2019-12" db="EMBL/GenBank/DDBJ databases">
        <title>Hybrid Genome Assemblies of two High G+C Isolates from Undergraduate Microbiology Courses.</title>
        <authorList>
            <person name="Ne Ville C.J."/>
            <person name="Enright D."/>
            <person name="Hernandez I."/>
            <person name="Dodsworth J."/>
            <person name="Orwin P.M."/>
        </authorList>
    </citation>
    <scope>NUCLEOTIDE SEQUENCE [LARGE SCALE GENOMIC DNA]</scope>
    <source>
        <strain evidence="2 3">CSUSB</strain>
    </source>
</reference>
<dbReference type="AlphaFoldDB" id="A0A6I6H4U2"/>
<dbReference type="OrthoDB" id="8856308at2"/>
<protein>
    <submittedName>
        <fullName evidence="2">Uncharacterized protein</fullName>
    </submittedName>
</protein>
<organism evidence="2 3">
    <name type="scientific">Variovorax paradoxus</name>
    <dbReference type="NCBI Taxonomy" id="34073"/>
    <lineage>
        <taxon>Bacteria</taxon>
        <taxon>Pseudomonadati</taxon>
        <taxon>Pseudomonadota</taxon>
        <taxon>Betaproteobacteria</taxon>
        <taxon>Burkholderiales</taxon>
        <taxon>Comamonadaceae</taxon>
        <taxon>Variovorax</taxon>
    </lineage>
</organism>
<dbReference type="EMBL" id="CP046622">
    <property type="protein sequence ID" value="QGW81883.1"/>
    <property type="molecule type" value="Genomic_DNA"/>
</dbReference>
<accession>A0A6I6H4U2</accession>
<dbReference type="RefSeq" id="WP_157613267.1">
    <property type="nucleotide sequence ID" value="NZ_CP046622.1"/>
</dbReference>
<feature type="compositionally biased region" description="Polar residues" evidence="1">
    <location>
        <begin position="45"/>
        <end position="54"/>
    </location>
</feature>
<proteinExistence type="predicted"/>
<feature type="region of interest" description="Disordered" evidence="1">
    <location>
        <begin position="1"/>
        <end position="78"/>
    </location>
</feature>
<gene>
    <name evidence="2" type="ORF">GOQ09_09890</name>
</gene>
<name>A0A6I6H4U2_VARPD</name>
<evidence type="ECO:0000256" key="1">
    <source>
        <dbReference type="SAM" id="MobiDB-lite"/>
    </source>
</evidence>
<sequence>MTRPPEISPVNIDQNRAVGQDSPEEGSEIGREANKRHGYPGSRDIGTNASQSMQVGEKPPPRDAPKPHKSETDPDTRR</sequence>
<evidence type="ECO:0000313" key="2">
    <source>
        <dbReference type="EMBL" id="QGW81883.1"/>
    </source>
</evidence>
<evidence type="ECO:0000313" key="3">
    <source>
        <dbReference type="Proteomes" id="UP000425817"/>
    </source>
</evidence>